<dbReference type="PROSITE" id="PS01129">
    <property type="entry name" value="PSI_RLU"/>
    <property type="match status" value="1"/>
</dbReference>
<organism evidence="5">
    <name type="scientific">candidate division WOR-3 bacterium</name>
    <dbReference type="NCBI Taxonomy" id="2052148"/>
    <lineage>
        <taxon>Bacteria</taxon>
        <taxon>Bacteria division WOR-3</taxon>
    </lineage>
</organism>
<evidence type="ECO:0000259" key="4">
    <source>
        <dbReference type="SMART" id="SM00363"/>
    </source>
</evidence>
<evidence type="ECO:0000313" key="5">
    <source>
        <dbReference type="EMBL" id="HGE78866.1"/>
    </source>
</evidence>
<protein>
    <submittedName>
        <fullName evidence="5">RluA family pseudouridine synthase</fullName>
    </submittedName>
</protein>
<dbReference type="InterPro" id="IPR002942">
    <property type="entry name" value="S4_RNA-bd"/>
</dbReference>
<name>A0A7V3VUH2_UNCW3</name>
<evidence type="ECO:0000256" key="2">
    <source>
        <dbReference type="ARBA" id="ARBA00023235"/>
    </source>
</evidence>
<dbReference type="CDD" id="cd00165">
    <property type="entry name" value="S4"/>
    <property type="match status" value="1"/>
</dbReference>
<dbReference type="Pfam" id="PF01479">
    <property type="entry name" value="S4"/>
    <property type="match status" value="1"/>
</dbReference>
<dbReference type="AlphaFoldDB" id="A0A7V3VUH2"/>
<dbReference type="GO" id="GO:0120159">
    <property type="term" value="F:rRNA pseudouridine synthase activity"/>
    <property type="evidence" value="ECO:0007669"/>
    <property type="project" value="UniProtKB-ARBA"/>
</dbReference>
<dbReference type="InterPro" id="IPR036986">
    <property type="entry name" value="S4_RNA-bd_sf"/>
</dbReference>
<reference evidence="5" key="1">
    <citation type="journal article" date="2020" name="mSystems">
        <title>Genome- and Community-Level Interaction Insights into Carbon Utilization and Element Cycling Functions of Hydrothermarchaeota in Hydrothermal Sediment.</title>
        <authorList>
            <person name="Zhou Z."/>
            <person name="Liu Y."/>
            <person name="Xu W."/>
            <person name="Pan J."/>
            <person name="Luo Z.H."/>
            <person name="Li M."/>
        </authorList>
    </citation>
    <scope>NUCLEOTIDE SEQUENCE [LARGE SCALE GENOMIC DNA]</scope>
    <source>
        <strain evidence="5">SpSt-961</strain>
    </source>
</reference>
<evidence type="ECO:0000256" key="3">
    <source>
        <dbReference type="PROSITE-ProRule" id="PRU00182"/>
    </source>
</evidence>
<dbReference type="GO" id="GO:0000455">
    <property type="term" value="P:enzyme-directed rRNA pseudouridine synthesis"/>
    <property type="evidence" value="ECO:0007669"/>
    <property type="project" value="UniProtKB-ARBA"/>
</dbReference>
<dbReference type="SUPFAM" id="SSF55174">
    <property type="entry name" value="Alpha-L RNA-binding motif"/>
    <property type="match status" value="1"/>
</dbReference>
<dbReference type="InterPro" id="IPR050188">
    <property type="entry name" value="RluA_PseudoU_synthase"/>
</dbReference>
<accession>A0A7V3VUH2</accession>
<gene>
    <name evidence="5" type="ORF">ENX68_07750</name>
</gene>
<dbReference type="InterPro" id="IPR006224">
    <property type="entry name" value="PsdUridine_synth_RluA-like_CS"/>
</dbReference>
<sequence length="274" mass="31931">MNKKIFTIPPELNGKRLDYIIGLFMDLPRKDAKKIVEDGFVLVNNLRVTFPSRKVKKGDKVILIEIEKSESVLKILYEDRSVIVIDKPPGLITQRINSEAGYAVDEELRRMGKNIYPVHRLDRETSGVMVFACNTNARDFLMNEFRSHRVKKIYIGVVEGKLDKDKGVLRGKIQKTKEYAETYYEVLKELKGATLLKLFPRTGRTHQLRLQFAQIGNPIVGDKKYYKIKKPVILFERQALHSYAIEFIHPEKKEWMRFTAPIPLDLKRLIERLT</sequence>
<dbReference type="InterPro" id="IPR006145">
    <property type="entry name" value="PsdUridine_synth_RsuA/RluA"/>
</dbReference>
<dbReference type="InterPro" id="IPR020103">
    <property type="entry name" value="PsdUridine_synth_cat_dom_sf"/>
</dbReference>
<feature type="domain" description="RNA-binding S4" evidence="4">
    <location>
        <begin position="15"/>
        <end position="78"/>
    </location>
</feature>
<comment type="caution">
    <text evidence="5">The sequence shown here is derived from an EMBL/GenBank/DDBJ whole genome shotgun (WGS) entry which is preliminary data.</text>
</comment>
<dbReference type="PROSITE" id="PS50889">
    <property type="entry name" value="S4"/>
    <property type="match status" value="1"/>
</dbReference>
<proteinExistence type="inferred from homology"/>
<dbReference type="CDD" id="cd02869">
    <property type="entry name" value="PseudoU_synth_RluA_like"/>
    <property type="match status" value="1"/>
</dbReference>
<dbReference type="PANTHER" id="PTHR21600:SF44">
    <property type="entry name" value="RIBOSOMAL LARGE SUBUNIT PSEUDOURIDINE SYNTHASE D"/>
    <property type="match status" value="1"/>
</dbReference>
<keyword evidence="3" id="KW-0694">RNA-binding</keyword>
<dbReference type="EMBL" id="DTOZ01000187">
    <property type="protein sequence ID" value="HGE78866.1"/>
    <property type="molecule type" value="Genomic_DNA"/>
</dbReference>
<dbReference type="Gene3D" id="3.30.2350.10">
    <property type="entry name" value="Pseudouridine synthase"/>
    <property type="match status" value="1"/>
</dbReference>
<comment type="similarity">
    <text evidence="1">Belongs to the pseudouridine synthase RluA family.</text>
</comment>
<dbReference type="PANTHER" id="PTHR21600">
    <property type="entry name" value="MITOCHONDRIAL RNA PSEUDOURIDINE SYNTHASE"/>
    <property type="match status" value="1"/>
</dbReference>
<evidence type="ECO:0000256" key="1">
    <source>
        <dbReference type="ARBA" id="ARBA00010876"/>
    </source>
</evidence>
<dbReference type="GO" id="GO:0003723">
    <property type="term" value="F:RNA binding"/>
    <property type="evidence" value="ECO:0007669"/>
    <property type="project" value="UniProtKB-KW"/>
</dbReference>
<dbReference type="SUPFAM" id="SSF55120">
    <property type="entry name" value="Pseudouridine synthase"/>
    <property type="match status" value="1"/>
</dbReference>
<dbReference type="Pfam" id="PF00849">
    <property type="entry name" value="PseudoU_synth_2"/>
    <property type="match status" value="1"/>
</dbReference>
<keyword evidence="2" id="KW-0413">Isomerase</keyword>
<dbReference type="SMART" id="SM00363">
    <property type="entry name" value="S4"/>
    <property type="match status" value="1"/>
</dbReference>
<dbReference type="Gene3D" id="3.10.290.10">
    <property type="entry name" value="RNA-binding S4 domain"/>
    <property type="match status" value="1"/>
</dbReference>